<dbReference type="RefSeq" id="WP_142718586.1">
    <property type="nucleotide sequence ID" value="NZ_FXTC01000006.1"/>
</dbReference>
<proteinExistence type="predicted"/>
<accession>A0A521DVR2</accession>
<dbReference type="EMBL" id="FXTC01000006">
    <property type="protein sequence ID" value="SMO75191.1"/>
    <property type="molecule type" value="Genomic_DNA"/>
</dbReference>
<feature type="chain" id="PRO_5022134976" evidence="1">
    <location>
        <begin position="22"/>
        <end position="281"/>
    </location>
</feature>
<dbReference type="AlphaFoldDB" id="A0A521DVR2"/>
<name>A0A521DVR2_9FLAO</name>
<evidence type="ECO:0000256" key="1">
    <source>
        <dbReference type="SAM" id="SignalP"/>
    </source>
</evidence>
<keyword evidence="3" id="KW-1185">Reference proteome</keyword>
<organism evidence="2 3">
    <name type="scientific">Chryseobacterium rhizoplanae</name>
    <dbReference type="NCBI Taxonomy" id="1609531"/>
    <lineage>
        <taxon>Bacteria</taxon>
        <taxon>Pseudomonadati</taxon>
        <taxon>Bacteroidota</taxon>
        <taxon>Flavobacteriia</taxon>
        <taxon>Flavobacteriales</taxon>
        <taxon>Weeksellaceae</taxon>
        <taxon>Chryseobacterium group</taxon>
        <taxon>Chryseobacterium</taxon>
    </lineage>
</organism>
<keyword evidence="1" id="KW-0732">Signal</keyword>
<protein>
    <submittedName>
        <fullName evidence="2">Uncharacterized protein</fullName>
    </submittedName>
</protein>
<reference evidence="2 3" key="1">
    <citation type="submission" date="2017-05" db="EMBL/GenBank/DDBJ databases">
        <authorList>
            <person name="Varghese N."/>
            <person name="Submissions S."/>
        </authorList>
    </citation>
    <scope>NUCLEOTIDE SEQUENCE [LARGE SCALE GENOMIC DNA]</scope>
    <source>
        <strain evidence="2 3">DSM 29371</strain>
    </source>
</reference>
<dbReference type="Proteomes" id="UP000316916">
    <property type="component" value="Unassembled WGS sequence"/>
</dbReference>
<sequence length="281" mass="29713">MKNLKLSFLAIFLIFSAKSQGQVGINTAVPQATFHIDGGKDNPSAGAPSTSQQLNDVVVTSAGNLGIGTTTPTQKFEIQTGGTPASPVTGFKLADGSQFKDYVLTTDANGVAMWKRPSLMTYSGTFVPGGTGSKVKFQKDITFYTTGAYIDLPPGIWKVDVILLIQHDVFSSPLPADTWLWVKASFSDNNADGTGNLTNDFNSGANRLASTLFQGPSTGPADKNGILQGTIILKNSTVAVKRYYLVVGDTTVQNPVPAANLKNVGGNEWGENSIIAYPLSQ</sequence>
<gene>
    <name evidence="2" type="ORF">SAMN06265171_10696</name>
</gene>
<evidence type="ECO:0000313" key="3">
    <source>
        <dbReference type="Proteomes" id="UP000316916"/>
    </source>
</evidence>
<evidence type="ECO:0000313" key="2">
    <source>
        <dbReference type="EMBL" id="SMO75191.1"/>
    </source>
</evidence>
<feature type="signal peptide" evidence="1">
    <location>
        <begin position="1"/>
        <end position="21"/>
    </location>
</feature>